<gene>
    <name evidence="1" type="ORF">T265_08790</name>
</gene>
<proteinExistence type="predicted"/>
<keyword evidence="2" id="KW-1185">Reference proteome</keyword>
<reference evidence="1 2" key="1">
    <citation type="submission" date="2013-11" db="EMBL/GenBank/DDBJ databases">
        <title>Opisthorchis viverrini - life in the bile duct.</title>
        <authorList>
            <person name="Young N.D."/>
            <person name="Nagarajan N."/>
            <person name="Lin S.J."/>
            <person name="Korhonen P.K."/>
            <person name="Jex A.R."/>
            <person name="Hall R.S."/>
            <person name="Safavi-Hemami H."/>
            <person name="Kaewkong W."/>
            <person name="Bertrand D."/>
            <person name="Gao S."/>
            <person name="Seet Q."/>
            <person name="Wongkham S."/>
            <person name="Teh B.T."/>
            <person name="Wongkham C."/>
            <person name="Intapan P.M."/>
            <person name="Maleewong W."/>
            <person name="Yang X."/>
            <person name="Hu M."/>
            <person name="Wang Z."/>
            <person name="Hofmann A."/>
            <person name="Sternberg P.W."/>
            <person name="Tan P."/>
            <person name="Wang J."/>
            <person name="Gasser R.B."/>
        </authorList>
    </citation>
    <scope>NUCLEOTIDE SEQUENCE [LARGE SCALE GENOMIC DNA]</scope>
</reference>
<dbReference type="Proteomes" id="UP000054324">
    <property type="component" value="Unassembled WGS sequence"/>
</dbReference>
<accession>A0A074ZCH7</accession>
<organism evidence="1 2">
    <name type="scientific">Opisthorchis viverrini</name>
    <name type="common">Southeast Asian liver fluke</name>
    <dbReference type="NCBI Taxonomy" id="6198"/>
    <lineage>
        <taxon>Eukaryota</taxon>
        <taxon>Metazoa</taxon>
        <taxon>Spiralia</taxon>
        <taxon>Lophotrochozoa</taxon>
        <taxon>Platyhelminthes</taxon>
        <taxon>Trematoda</taxon>
        <taxon>Digenea</taxon>
        <taxon>Opisthorchiida</taxon>
        <taxon>Opisthorchiata</taxon>
        <taxon>Opisthorchiidae</taxon>
        <taxon>Opisthorchis</taxon>
    </lineage>
</organism>
<dbReference type="AlphaFoldDB" id="A0A074ZCH7"/>
<dbReference type="KEGG" id="ovi:T265_08790"/>
<dbReference type="CTD" id="20322969"/>
<dbReference type="GeneID" id="20322969"/>
<protein>
    <submittedName>
        <fullName evidence="1">Uncharacterized protein</fullName>
    </submittedName>
</protein>
<sequence length="89" mass="9992">MHVQESVEIALTTQSAQYVESATRQSVTIIRIDSRTSVFNTDVSLPYNHNFIESLIVKKMKVDGKVTQCDMTTIIPRCLTSGHSYRQSG</sequence>
<dbReference type="EMBL" id="KL596855">
    <property type="protein sequence ID" value="KER23307.1"/>
    <property type="molecule type" value="Genomic_DNA"/>
</dbReference>
<dbReference type="RefSeq" id="XP_009172954.1">
    <property type="nucleotide sequence ID" value="XM_009174690.1"/>
</dbReference>
<evidence type="ECO:0000313" key="1">
    <source>
        <dbReference type="EMBL" id="KER23307.1"/>
    </source>
</evidence>
<evidence type="ECO:0000313" key="2">
    <source>
        <dbReference type="Proteomes" id="UP000054324"/>
    </source>
</evidence>
<name>A0A074ZCH7_OPIVI</name>